<feature type="disulfide bond" evidence="5">
    <location>
        <begin position="107"/>
        <end position="134"/>
    </location>
</feature>
<name>A0A0M3JXT8_ANISI</name>
<dbReference type="SUPFAM" id="SSF57535">
    <property type="entry name" value="Complement control module/SCR domain"/>
    <property type="match status" value="2"/>
</dbReference>
<dbReference type="InterPro" id="IPR035976">
    <property type="entry name" value="Sushi/SCR/CCP_sf"/>
</dbReference>
<keyword evidence="10" id="KW-1185">Reference proteome</keyword>
<evidence type="ECO:0000256" key="2">
    <source>
        <dbReference type="ARBA" id="ARBA00022729"/>
    </source>
</evidence>
<feature type="signal peptide" evidence="6">
    <location>
        <begin position="1"/>
        <end position="18"/>
    </location>
</feature>
<dbReference type="AlphaFoldDB" id="A0A0M3JXT8"/>
<reference evidence="9 10" key="2">
    <citation type="submission" date="2018-11" db="EMBL/GenBank/DDBJ databases">
        <authorList>
            <consortium name="Pathogen Informatics"/>
        </authorList>
    </citation>
    <scope>NUCLEOTIDE SEQUENCE [LARGE SCALE GENOMIC DNA]</scope>
</reference>
<dbReference type="PROSITE" id="PS51257">
    <property type="entry name" value="PROKAR_LIPOPROTEIN"/>
    <property type="match status" value="1"/>
</dbReference>
<protein>
    <submittedName>
        <fullName evidence="11">Beta-2-glycoprotein 1 (inferred by orthology to a human protein)</fullName>
    </submittedName>
</protein>
<dbReference type="InterPro" id="IPR051277">
    <property type="entry name" value="SEZ6_CSMD_C4BPB_Regulators"/>
</dbReference>
<keyword evidence="4 5" id="KW-1015">Disulfide bond</keyword>
<evidence type="ECO:0000313" key="11">
    <source>
        <dbReference type="WBParaSite" id="ASIM_0001317901-mRNA-1"/>
    </source>
</evidence>
<feature type="domain" description="WAP" evidence="8">
    <location>
        <begin position="23"/>
        <end position="73"/>
    </location>
</feature>
<gene>
    <name evidence="9" type="ORF">ASIM_LOCUS12645</name>
</gene>
<feature type="domain" description="Sushi" evidence="7">
    <location>
        <begin position="137"/>
        <end position="194"/>
    </location>
</feature>
<evidence type="ECO:0000313" key="10">
    <source>
        <dbReference type="Proteomes" id="UP000267096"/>
    </source>
</evidence>
<feature type="disulfide bond" evidence="5">
    <location>
        <begin position="165"/>
        <end position="192"/>
    </location>
</feature>
<evidence type="ECO:0000313" key="9">
    <source>
        <dbReference type="EMBL" id="VDK47836.1"/>
    </source>
</evidence>
<dbReference type="InterPro" id="IPR008197">
    <property type="entry name" value="WAP_dom"/>
</dbReference>
<dbReference type="WBParaSite" id="ASIM_0001317901-mRNA-1">
    <property type="protein sequence ID" value="ASIM_0001317901-mRNA-1"/>
    <property type="gene ID" value="ASIM_0001317901"/>
</dbReference>
<dbReference type="Pfam" id="PF00084">
    <property type="entry name" value="Sushi"/>
    <property type="match status" value="2"/>
</dbReference>
<feature type="chain" id="PRO_5043121084" evidence="6">
    <location>
        <begin position="19"/>
        <end position="200"/>
    </location>
</feature>
<dbReference type="FunFam" id="2.10.70.10:FF:000014">
    <property type="entry name" value="Membrane cofactor protein"/>
    <property type="match status" value="1"/>
</dbReference>
<evidence type="ECO:0000259" key="8">
    <source>
        <dbReference type="PROSITE" id="PS51390"/>
    </source>
</evidence>
<evidence type="ECO:0000256" key="4">
    <source>
        <dbReference type="ARBA" id="ARBA00023157"/>
    </source>
</evidence>
<feature type="domain" description="Sushi" evidence="7">
    <location>
        <begin position="79"/>
        <end position="136"/>
    </location>
</feature>
<keyword evidence="3" id="KW-0677">Repeat</keyword>
<evidence type="ECO:0000256" key="3">
    <source>
        <dbReference type="ARBA" id="ARBA00022737"/>
    </source>
</evidence>
<comment type="caution">
    <text evidence="5">Lacks conserved residue(s) required for the propagation of feature annotation.</text>
</comment>
<dbReference type="SMART" id="SM00032">
    <property type="entry name" value="CCP"/>
    <property type="match status" value="2"/>
</dbReference>
<dbReference type="CDD" id="cd00033">
    <property type="entry name" value="CCP"/>
    <property type="match status" value="2"/>
</dbReference>
<dbReference type="PANTHER" id="PTHR45656">
    <property type="entry name" value="PROTEIN CBR-CLEC-78"/>
    <property type="match status" value="1"/>
</dbReference>
<dbReference type="Gene3D" id="2.10.70.10">
    <property type="entry name" value="Complement Module, domain 1"/>
    <property type="match status" value="2"/>
</dbReference>
<evidence type="ECO:0000256" key="1">
    <source>
        <dbReference type="ARBA" id="ARBA00022659"/>
    </source>
</evidence>
<dbReference type="PROSITE" id="PS51390">
    <property type="entry name" value="WAP"/>
    <property type="match status" value="1"/>
</dbReference>
<evidence type="ECO:0000256" key="5">
    <source>
        <dbReference type="PROSITE-ProRule" id="PRU00302"/>
    </source>
</evidence>
<dbReference type="GO" id="GO:0005576">
    <property type="term" value="C:extracellular region"/>
    <property type="evidence" value="ECO:0007669"/>
    <property type="project" value="InterPro"/>
</dbReference>
<dbReference type="EMBL" id="UYRR01031224">
    <property type="protein sequence ID" value="VDK47836.1"/>
    <property type="molecule type" value="Genomic_DNA"/>
</dbReference>
<organism evidence="11">
    <name type="scientific">Anisakis simplex</name>
    <name type="common">Herring worm</name>
    <dbReference type="NCBI Taxonomy" id="6269"/>
    <lineage>
        <taxon>Eukaryota</taxon>
        <taxon>Metazoa</taxon>
        <taxon>Ecdysozoa</taxon>
        <taxon>Nematoda</taxon>
        <taxon>Chromadorea</taxon>
        <taxon>Rhabditida</taxon>
        <taxon>Spirurina</taxon>
        <taxon>Ascaridomorpha</taxon>
        <taxon>Ascaridoidea</taxon>
        <taxon>Anisakidae</taxon>
        <taxon>Anisakis</taxon>
        <taxon>Anisakis simplex complex</taxon>
    </lineage>
</organism>
<evidence type="ECO:0000259" key="7">
    <source>
        <dbReference type="PROSITE" id="PS50923"/>
    </source>
</evidence>
<evidence type="ECO:0000256" key="6">
    <source>
        <dbReference type="SAM" id="SignalP"/>
    </source>
</evidence>
<keyword evidence="1 5" id="KW-0768">Sushi</keyword>
<accession>A0A0M3JXT8</accession>
<reference evidence="11" key="1">
    <citation type="submission" date="2017-02" db="UniProtKB">
        <authorList>
            <consortium name="WormBaseParasite"/>
        </authorList>
    </citation>
    <scope>IDENTIFICATION</scope>
</reference>
<proteinExistence type="predicted"/>
<dbReference type="InterPro" id="IPR000436">
    <property type="entry name" value="Sushi_SCR_CCP_dom"/>
</dbReference>
<dbReference type="PANTHER" id="PTHR45656:SF4">
    <property type="entry name" value="PROTEIN CBR-CLEC-78"/>
    <property type="match status" value="1"/>
</dbReference>
<dbReference type="PROSITE" id="PS50923">
    <property type="entry name" value="SUSHI"/>
    <property type="match status" value="2"/>
</dbReference>
<dbReference type="OrthoDB" id="9991441at2759"/>
<dbReference type="Proteomes" id="UP000267096">
    <property type="component" value="Unassembled WGS sequence"/>
</dbReference>
<keyword evidence="2 6" id="KW-0732">Signal</keyword>
<dbReference type="GO" id="GO:0030414">
    <property type="term" value="F:peptidase inhibitor activity"/>
    <property type="evidence" value="ECO:0007669"/>
    <property type="project" value="InterPro"/>
</dbReference>
<sequence length="200" mass="21861">MRCDSCIALLLILHSINGTFSYSAALSSSCVIVSGSDRPKFCRKSCTRDEQCKKANKRCLCDGPCGLSCVNPWYVVTARSCTDPGNILNGYRNGELFYYPHSIELSCSPGYQLIGASTLQCLSNGQWSDAMPHCKPAECPRPSDPVHGKVLGSSLTYQSRVTYSCKEGYRLVGQLQRICLAEGRWAGNEPICEGNEPNTV</sequence>